<gene>
    <name evidence="6" type="ORF">AAHA92_23171</name>
</gene>
<dbReference type="PROSITE" id="PS51183">
    <property type="entry name" value="JMJN"/>
    <property type="match status" value="1"/>
</dbReference>
<name>A0ABD1GR44_SALDI</name>
<organism evidence="6 7">
    <name type="scientific">Salvia divinorum</name>
    <name type="common">Maria pastora</name>
    <name type="synonym">Diviner's sage</name>
    <dbReference type="NCBI Taxonomy" id="28513"/>
    <lineage>
        <taxon>Eukaryota</taxon>
        <taxon>Viridiplantae</taxon>
        <taxon>Streptophyta</taxon>
        <taxon>Embryophyta</taxon>
        <taxon>Tracheophyta</taxon>
        <taxon>Spermatophyta</taxon>
        <taxon>Magnoliopsida</taxon>
        <taxon>eudicotyledons</taxon>
        <taxon>Gunneridae</taxon>
        <taxon>Pentapetalae</taxon>
        <taxon>asterids</taxon>
        <taxon>lamiids</taxon>
        <taxon>Lamiales</taxon>
        <taxon>Lamiaceae</taxon>
        <taxon>Nepetoideae</taxon>
        <taxon>Mentheae</taxon>
        <taxon>Salviinae</taxon>
        <taxon>Salvia</taxon>
        <taxon>Salvia subgen. Calosphace</taxon>
    </lineage>
</organism>
<dbReference type="PANTHER" id="PTHR10694:SF113">
    <property type="entry name" value="PROTEIN JUMONJI"/>
    <property type="match status" value="1"/>
</dbReference>
<evidence type="ECO:0000256" key="3">
    <source>
        <dbReference type="SAM" id="MobiDB-lite"/>
    </source>
</evidence>
<reference evidence="6 7" key="1">
    <citation type="submission" date="2024-06" db="EMBL/GenBank/DDBJ databases">
        <title>A chromosome level genome sequence of Diviner's sage (Salvia divinorum).</title>
        <authorList>
            <person name="Ford S.A."/>
            <person name="Ro D.-K."/>
            <person name="Ness R.W."/>
            <person name="Phillips M.A."/>
        </authorList>
    </citation>
    <scope>NUCLEOTIDE SEQUENCE [LARGE SCALE GENOMIC DNA]</scope>
    <source>
        <strain evidence="6">SAF-2024a</strain>
        <tissue evidence="6">Leaf</tissue>
    </source>
</reference>
<dbReference type="GO" id="GO:0005634">
    <property type="term" value="C:nucleus"/>
    <property type="evidence" value="ECO:0007669"/>
    <property type="project" value="UniProtKB-SubCell"/>
</dbReference>
<evidence type="ECO:0000256" key="2">
    <source>
        <dbReference type="ARBA" id="ARBA00023242"/>
    </source>
</evidence>
<dbReference type="Proteomes" id="UP001567538">
    <property type="component" value="Unassembled WGS sequence"/>
</dbReference>
<feature type="compositionally biased region" description="Basic and acidic residues" evidence="3">
    <location>
        <begin position="708"/>
        <end position="720"/>
    </location>
</feature>
<evidence type="ECO:0000313" key="6">
    <source>
        <dbReference type="EMBL" id="KAL1546597.1"/>
    </source>
</evidence>
<dbReference type="InterPro" id="IPR003347">
    <property type="entry name" value="JmjC_dom"/>
</dbReference>
<dbReference type="InterPro" id="IPR004198">
    <property type="entry name" value="Znf_C5HC2"/>
</dbReference>
<dbReference type="Gene3D" id="2.60.120.650">
    <property type="entry name" value="Cupin"/>
    <property type="match status" value="1"/>
</dbReference>
<protein>
    <submittedName>
        <fullName evidence="6">Lysine-specific demethylase JMJ16 isoform X1</fullName>
    </submittedName>
</protein>
<dbReference type="SUPFAM" id="SSF51197">
    <property type="entry name" value="Clavaminate synthase-like"/>
    <property type="match status" value="1"/>
</dbReference>
<dbReference type="PROSITE" id="PS51184">
    <property type="entry name" value="JMJC"/>
    <property type="match status" value="1"/>
</dbReference>
<dbReference type="GO" id="GO:0010468">
    <property type="term" value="P:regulation of gene expression"/>
    <property type="evidence" value="ECO:0007669"/>
    <property type="project" value="UniProtKB-ARBA"/>
</dbReference>
<comment type="subcellular location">
    <subcellularLocation>
        <location evidence="1">Nucleus</location>
    </subcellularLocation>
</comment>
<dbReference type="Pfam" id="PF02373">
    <property type="entry name" value="JmjC"/>
    <property type="match status" value="1"/>
</dbReference>
<evidence type="ECO:0000259" key="5">
    <source>
        <dbReference type="PROSITE" id="PS51184"/>
    </source>
</evidence>
<dbReference type="AlphaFoldDB" id="A0ABD1GR44"/>
<dbReference type="Pfam" id="PF02375">
    <property type="entry name" value="JmjN"/>
    <property type="match status" value="1"/>
</dbReference>
<dbReference type="PANTHER" id="PTHR10694">
    <property type="entry name" value="LYSINE-SPECIFIC DEMETHYLASE"/>
    <property type="match status" value="1"/>
</dbReference>
<sequence>MVGTKRSIKNVTDNGEENLSVPPGFVSLTSLTLKKIVTDQDAATEPGLVGVPLRNSDIKLFKISLLQRPWIAHGQFERVRHQDDSAQMGNNLVKVPVGAPLPKGVIRGCEDCHDCVKVTARWHPEDPYLPPLDDAPVFRPTEEDFKDTLKYIANIRPKAENYGICRIVPPPSWRPPCLLENKEIWEASKFSSHVQKIERLQKLFSKRKRSRLNEKIETEMPKESEIGKLDSCNECVGDSEEDQAFDLVSNFESGPDFTLKSFKKYADDFKEQYFRENHRVIAIGPKRSEPLIARVESEYWRIVENPSEEIEVLFGTEVANQTIASGFPVAATPATGMGKYNEYVKSGWNLNNTADLYGSLLPFGCYNSYTVSVPQIFIGMCFASQCWRNEDHHLYSLSYMHMGSPKVWYSIPGKCFFKFAEVVKKRFPKLSKHPELLHEHVAQVSPSMLIAEGIPVFRCLQNPFEFVVTFPGAYHSEFSCGFNCSEAVCFAPIDWLPHGQNIIEHYAGYGFKTSLSHDKLLLGAAKEAVTYLWDSLTNKSSNSKIRFWRSICGADGNFTRLLKLRVENESIRRKHLCNMPMSRPLGEVDDSTKRECCICLYDLYLSAVVCSCSPNRYSCLRHVKHLCSCGWTAKEFLFRYEIDELELLVEALKGNMKAIYSWAKNIQKLTTSDNPYERATSFSESNGLASRKSPMPALDVAIGERARVVPTSAKEERRDTTSASPDQNAVILLSDNED</sequence>
<keyword evidence="2" id="KW-0539">Nucleus</keyword>
<dbReference type="InterPro" id="IPR003349">
    <property type="entry name" value="JmjN"/>
</dbReference>
<dbReference type="SMART" id="SM00545">
    <property type="entry name" value="JmjN"/>
    <property type="match status" value="1"/>
</dbReference>
<evidence type="ECO:0000259" key="4">
    <source>
        <dbReference type="PROSITE" id="PS51183"/>
    </source>
</evidence>
<dbReference type="Pfam" id="PF02928">
    <property type="entry name" value="zf-C5HC2"/>
    <property type="match status" value="1"/>
</dbReference>
<proteinExistence type="predicted"/>
<accession>A0ABD1GR44</accession>
<keyword evidence="7" id="KW-1185">Reference proteome</keyword>
<dbReference type="SMART" id="SM00558">
    <property type="entry name" value="JmjC"/>
    <property type="match status" value="1"/>
</dbReference>
<comment type="caution">
    <text evidence="6">The sequence shown here is derived from an EMBL/GenBank/DDBJ whole genome shotgun (WGS) entry which is preliminary data.</text>
</comment>
<evidence type="ECO:0000313" key="7">
    <source>
        <dbReference type="Proteomes" id="UP001567538"/>
    </source>
</evidence>
<dbReference type="EMBL" id="JBEAFC010000008">
    <property type="protein sequence ID" value="KAL1546597.1"/>
    <property type="molecule type" value="Genomic_DNA"/>
</dbReference>
<evidence type="ECO:0000256" key="1">
    <source>
        <dbReference type="ARBA" id="ARBA00004123"/>
    </source>
</evidence>
<feature type="region of interest" description="Disordered" evidence="3">
    <location>
        <begin position="708"/>
        <end position="738"/>
    </location>
</feature>
<feature type="domain" description="JmjC" evidence="5">
    <location>
        <begin position="342"/>
        <end position="507"/>
    </location>
</feature>
<feature type="domain" description="JmjN" evidence="4">
    <location>
        <begin position="135"/>
        <end position="176"/>
    </location>
</feature>